<keyword evidence="2" id="KW-0472">Membrane</keyword>
<dbReference type="Proteomes" id="UP000578112">
    <property type="component" value="Unassembled WGS sequence"/>
</dbReference>
<evidence type="ECO:0000256" key="2">
    <source>
        <dbReference type="SAM" id="Phobius"/>
    </source>
</evidence>
<comment type="caution">
    <text evidence="3">The sequence shown here is derived from an EMBL/GenBank/DDBJ whole genome shotgun (WGS) entry which is preliminary data.</text>
</comment>
<gene>
    <name evidence="3" type="ORF">BJ971_004528</name>
</gene>
<dbReference type="AlphaFoldDB" id="A0A7W7MRQ8"/>
<evidence type="ECO:0000256" key="1">
    <source>
        <dbReference type="SAM" id="MobiDB-lite"/>
    </source>
</evidence>
<sequence length="136" mass="13365">MRSRAIQELEPMVAAGRALDALLEAGRYSGHGLTTAGGRVGRRAAAAGIEGAHRTGDAWAVLRGAPPPRRGFAALAAAAAAGCAVGAVAALAVRRLVVAWRAEEPGTGYPPPPATGAGAAAGPVTLPEAATRAAAE</sequence>
<feature type="region of interest" description="Disordered" evidence="1">
    <location>
        <begin position="103"/>
        <end position="136"/>
    </location>
</feature>
<proteinExistence type="predicted"/>
<accession>A0A7W7MRQ8</accession>
<feature type="transmembrane region" description="Helical" evidence="2">
    <location>
        <begin position="72"/>
        <end position="93"/>
    </location>
</feature>
<organism evidence="3 4">
    <name type="scientific">Actinoplanes digitatis</name>
    <dbReference type="NCBI Taxonomy" id="1868"/>
    <lineage>
        <taxon>Bacteria</taxon>
        <taxon>Bacillati</taxon>
        <taxon>Actinomycetota</taxon>
        <taxon>Actinomycetes</taxon>
        <taxon>Micromonosporales</taxon>
        <taxon>Micromonosporaceae</taxon>
        <taxon>Actinoplanes</taxon>
    </lineage>
</organism>
<name>A0A7W7MRQ8_9ACTN</name>
<evidence type="ECO:0000313" key="3">
    <source>
        <dbReference type="EMBL" id="MBB4763972.1"/>
    </source>
</evidence>
<dbReference type="RefSeq" id="WP_184995213.1">
    <property type="nucleotide sequence ID" value="NZ_BOMK01000024.1"/>
</dbReference>
<evidence type="ECO:0000313" key="4">
    <source>
        <dbReference type="Proteomes" id="UP000578112"/>
    </source>
</evidence>
<keyword evidence="4" id="KW-1185">Reference proteome</keyword>
<protein>
    <submittedName>
        <fullName evidence="3">Uncharacterized protein</fullName>
    </submittedName>
</protein>
<keyword evidence="2" id="KW-0812">Transmembrane</keyword>
<reference evidence="3 4" key="1">
    <citation type="submission" date="2020-08" db="EMBL/GenBank/DDBJ databases">
        <title>Sequencing the genomes of 1000 actinobacteria strains.</title>
        <authorList>
            <person name="Klenk H.-P."/>
        </authorList>
    </citation>
    <scope>NUCLEOTIDE SEQUENCE [LARGE SCALE GENOMIC DNA]</scope>
    <source>
        <strain evidence="3 4">DSM 43149</strain>
    </source>
</reference>
<dbReference type="EMBL" id="JACHNH010000001">
    <property type="protein sequence ID" value="MBB4763972.1"/>
    <property type="molecule type" value="Genomic_DNA"/>
</dbReference>
<keyword evidence="2" id="KW-1133">Transmembrane helix</keyword>